<feature type="transmembrane region" description="Helical" evidence="1">
    <location>
        <begin position="149"/>
        <end position="173"/>
    </location>
</feature>
<accession>A0A7X0LK85</accession>
<dbReference type="PANTHER" id="PTHR31876">
    <property type="entry name" value="COV-LIKE PROTEIN 1"/>
    <property type="match status" value="1"/>
</dbReference>
<evidence type="ECO:0000256" key="1">
    <source>
        <dbReference type="SAM" id="Phobius"/>
    </source>
</evidence>
<comment type="caution">
    <text evidence="2">The sequence shown here is derived from an EMBL/GenBank/DDBJ whole genome shotgun (WGS) entry which is preliminary data.</text>
</comment>
<gene>
    <name evidence="2" type="ORF">HNQ40_000494</name>
</gene>
<evidence type="ECO:0000313" key="2">
    <source>
        <dbReference type="EMBL" id="MBB6428688.1"/>
    </source>
</evidence>
<sequence>MPSNQPHIPERSFGKDFKTFFLRGLAIVLPTALTIWLLVIAYQFVNQNIAGPINSGVRAAVIQFSNWPEPQDKDFVEIFDDLPKIRQDDWEITELDRIEKELGLNNLPGSVQRTKRLEWMKSQDDIVFEARLHAFEEQWDSIRVGDFRVLNLIGIVLAIILIYIAGVLVTSFIGRRFYRMGENLISRVPLVRSVYPAVKQVTDFFFSDDPDEKIDFNRVVAVQYPRKGLWSVGLVTGDTMQLIETTAGQPCLTVFVPSSPTPFTGYVITVPKVDTIDLPITVEEALKFAVSGGVVIPQNQVIKRAGAEQMVLPGTEAEAEESPTSAAD</sequence>
<dbReference type="Proteomes" id="UP000541810">
    <property type="component" value="Unassembled WGS sequence"/>
</dbReference>
<proteinExistence type="predicted"/>
<dbReference type="RefSeq" id="WP_184676048.1">
    <property type="nucleotide sequence ID" value="NZ_JACHGY010000001.1"/>
</dbReference>
<organism evidence="2 3">
    <name type="scientific">Algisphaera agarilytica</name>
    <dbReference type="NCBI Taxonomy" id="1385975"/>
    <lineage>
        <taxon>Bacteria</taxon>
        <taxon>Pseudomonadati</taxon>
        <taxon>Planctomycetota</taxon>
        <taxon>Phycisphaerae</taxon>
        <taxon>Phycisphaerales</taxon>
        <taxon>Phycisphaeraceae</taxon>
        <taxon>Algisphaera</taxon>
    </lineage>
</organism>
<dbReference type="Pfam" id="PF04367">
    <property type="entry name" value="DUF502"/>
    <property type="match status" value="1"/>
</dbReference>
<keyword evidence="1" id="KW-0472">Membrane</keyword>
<dbReference type="AlphaFoldDB" id="A0A7X0LK85"/>
<keyword evidence="1" id="KW-0812">Transmembrane</keyword>
<protein>
    <submittedName>
        <fullName evidence="2">Putative membrane protein</fullName>
    </submittedName>
</protein>
<feature type="transmembrane region" description="Helical" evidence="1">
    <location>
        <begin position="20"/>
        <end position="45"/>
    </location>
</feature>
<name>A0A7X0LK85_9BACT</name>
<dbReference type="EMBL" id="JACHGY010000001">
    <property type="protein sequence ID" value="MBB6428688.1"/>
    <property type="molecule type" value="Genomic_DNA"/>
</dbReference>
<dbReference type="InterPro" id="IPR007462">
    <property type="entry name" value="COV1-like"/>
</dbReference>
<keyword evidence="1" id="KW-1133">Transmembrane helix</keyword>
<reference evidence="2 3" key="1">
    <citation type="submission" date="2020-08" db="EMBL/GenBank/DDBJ databases">
        <title>Genomic Encyclopedia of Type Strains, Phase IV (KMG-IV): sequencing the most valuable type-strain genomes for metagenomic binning, comparative biology and taxonomic classification.</title>
        <authorList>
            <person name="Goeker M."/>
        </authorList>
    </citation>
    <scope>NUCLEOTIDE SEQUENCE [LARGE SCALE GENOMIC DNA]</scope>
    <source>
        <strain evidence="2 3">DSM 103725</strain>
    </source>
</reference>
<keyword evidence="3" id="KW-1185">Reference proteome</keyword>
<evidence type="ECO:0000313" key="3">
    <source>
        <dbReference type="Proteomes" id="UP000541810"/>
    </source>
</evidence>
<dbReference type="PANTHER" id="PTHR31876:SF26">
    <property type="entry name" value="PROTEIN LIKE COV 2"/>
    <property type="match status" value="1"/>
</dbReference>